<keyword evidence="2" id="KW-1185">Reference proteome</keyword>
<reference evidence="1" key="1">
    <citation type="submission" date="2017-07" db="EMBL/GenBank/DDBJ databases">
        <title>Taro Niue Genome Assembly and Annotation.</title>
        <authorList>
            <person name="Atibalentja N."/>
            <person name="Keating K."/>
            <person name="Fields C.J."/>
        </authorList>
    </citation>
    <scope>NUCLEOTIDE SEQUENCE</scope>
    <source>
        <strain evidence="1">Niue_2</strain>
        <tissue evidence="1">Leaf</tissue>
    </source>
</reference>
<dbReference type="EMBL" id="NMUH01001430">
    <property type="protein sequence ID" value="MQL92267.1"/>
    <property type="molecule type" value="Genomic_DNA"/>
</dbReference>
<name>A0A843VCL2_COLES</name>
<proteinExistence type="predicted"/>
<dbReference type="Proteomes" id="UP000652761">
    <property type="component" value="Unassembled WGS sequence"/>
</dbReference>
<accession>A0A843VCL2</accession>
<evidence type="ECO:0008006" key="3">
    <source>
        <dbReference type="Google" id="ProtNLM"/>
    </source>
</evidence>
<gene>
    <name evidence="1" type="ORF">Taro_024889</name>
</gene>
<evidence type="ECO:0000313" key="1">
    <source>
        <dbReference type="EMBL" id="MQL92267.1"/>
    </source>
</evidence>
<protein>
    <recommendedName>
        <fullName evidence="3">EF-hand domain-containing protein</fullName>
    </recommendedName>
</protein>
<comment type="caution">
    <text evidence="1">The sequence shown here is derived from an EMBL/GenBank/DDBJ whole genome shotgun (WGS) entry which is preliminary data.</text>
</comment>
<dbReference type="OrthoDB" id="26525at2759"/>
<sequence length="185" mass="20012">MVRRDPKNLGGLEDPPTSAEDLWAMVAKTDADGDGYIDLVSIVALNTGMRQMCDACVMEESLAFRSWWITSWNGEVAESTLSMEFGRTWAKDAQCCCLVHVAETTSALSEIGGVGDGNGGVVVSKLHNSRALEAPGLKALKLGFGPATWGLLMQQVEALEGRKCLEKKLEMKLLKVALFPTKLHA</sequence>
<evidence type="ECO:0000313" key="2">
    <source>
        <dbReference type="Proteomes" id="UP000652761"/>
    </source>
</evidence>
<dbReference type="AlphaFoldDB" id="A0A843VCL2"/>
<organism evidence="1 2">
    <name type="scientific">Colocasia esculenta</name>
    <name type="common">Wild taro</name>
    <name type="synonym">Arum esculentum</name>
    <dbReference type="NCBI Taxonomy" id="4460"/>
    <lineage>
        <taxon>Eukaryota</taxon>
        <taxon>Viridiplantae</taxon>
        <taxon>Streptophyta</taxon>
        <taxon>Embryophyta</taxon>
        <taxon>Tracheophyta</taxon>
        <taxon>Spermatophyta</taxon>
        <taxon>Magnoliopsida</taxon>
        <taxon>Liliopsida</taxon>
        <taxon>Araceae</taxon>
        <taxon>Aroideae</taxon>
        <taxon>Colocasieae</taxon>
        <taxon>Colocasia</taxon>
    </lineage>
</organism>